<feature type="transmembrane region" description="Helical" evidence="1">
    <location>
        <begin position="91"/>
        <end position="115"/>
    </location>
</feature>
<feature type="transmembrane region" description="Helical" evidence="1">
    <location>
        <begin position="413"/>
        <end position="433"/>
    </location>
</feature>
<feature type="transmembrane region" description="Helical" evidence="1">
    <location>
        <begin position="330"/>
        <end position="350"/>
    </location>
</feature>
<keyword evidence="4" id="KW-1185">Reference proteome</keyword>
<keyword evidence="2" id="KW-0732">Signal</keyword>
<evidence type="ECO:0008006" key="5">
    <source>
        <dbReference type="Google" id="ProtNLM"/>
    </source>
</evidence>
<proteinExistence type="predicted"/>
<accession>A0ABQ6ABG2</accession>
<keyword evidence="1" id="KW-0812">Transmembrane</keyword>
<feature type="transmembrane region" description="Helical" evidence="1">
    <location>
        <begin position="280"/>
        <end position="297"/>
    </location>
</feature>
<reference evidence="4" key="1">
    <citation type="journal article" date="2019" name="Int. J. Syst. Evol. Microbiol.">
        <title>The Global Catalogue of Microorganisms (GCM) 10K type strain sequencing project: providing services to taxonomists for standard genome sequencing and annotation.</title>
        <authorList>
            <consortium name="The Broad Institute Genomics Platform"/>
            <consortium name="The Broad Institute Genome Sequencing Center for Infectious Disease"/>
            <person name="Wu L."/>
            <person name="Ma J."/>
        </authorList>
    </citation>
    <scope>NUCLEOTIDE SEQUENCE [LARGE SCALE GENOMIC DNA]</scope>
    <source>
        <strain evidence="4">NBRC 112502</strain>
    </source>
</reference>
<comment type="caution">
    <text evidence="3">The sequence shown here is derived from an EMBL/GenBank/DDBJ whole genome shotgun (WGS) entry which is preliminary data.</text>
</comment>
<evidence type="ECO:0000256" key="1">
    <source>
        <dbReference type="SAM" id="Phobius"/>
    </source>
</evidence>
<feature type="transmembrane region" description="Helical" evidence="1">
    <location>
        <begin position="248"/>
        <end position="268"/>
    </location>
</feature>
<keyword evidence="1" id="KW-1133">Transmembrane helix</keyword>
<feature type="chain" id="PRO_5045127577" description="Glycosyltransferase RgtA/B/C/D-like domain-containing protein" evidence="2">
    <location>
        <begin position="19"/>
        <end position="577"/>
    </location>
</feature>
<gene>
    <name evidence="3" type="ORF">GCM10010909_20810</name>
</gene>
<feature type="transmembrane region" description="Helical" evidence="1">
    <location>
        <begin position="122"/>
        <end position="140"/>
    </location>
</feature>
<feature type="transmembrane region" description="Helical" evidence="1">
    <location>
        <begin position="193"/>
        <end position="208"/>
    </location>
</feature>
<protein>
    <recommendedName>
        <fullName evidence="5">Glycosyltransferase RgtA/B/C/D-like domain-containing protein</fullName>
    </recommendedName>
</protein>
<evidence type="ECO:0000256" key="2">
    <source>
        <dbReference type="SAM" id="SignalP"/>
    </source>
</evidence>
<keyword evidence="1" id="KW-0472">Membrane</keyword>
<dbReference type="Proteomes" id="UP001156641">
    <property type="component" value="Unassembled WGS sequence"/>
</dbReference>
<feature type="transmembrane region" description="Helical" evidence="1">
    <location>
        <begin position="146"/>
        <end position="164"/>
    </location>
</feature>
<feature type="transmembrane region" description="Helical" evidence="1">
    <location>
        <begin position="362"/>
        <end position="382"/>
    </location>
</feature>
<organism evidence="3 4">
    <name type="scientific">Acidocella aquatica</name>
    <dbReference type="NCBI Taxonomy" id="1922313"/>
    <lineage>
        <taxon>Bacteria</taxon>
        <taxon>Pseudomonadati</taxon>
        <taxon>Pseudomonadota</taxon>
        <taxon>Alphaproteobacteria</taxon>
        <taxon>Acetobacterales</taxon>
        <taxon>Acidocellaceae</taxon>
        <taxon>Acidocella</taxon>
    </lineage>
</organism>
<sequence length="577" mass="61333">MYPLLFLLAAALNIVAGAHQWPGVLAGSLNDPDSYMRLLRLEDGIRAGHLVITVARDDSGAGVMVEWSRLLDMVLWLLAAPFAPFIGWHRALYVAGVALGPLGVGALGVVCAWVAEPFAARRFLWAAAVAAALLPGLQAFAIPGVVHYHILLLVLIVLTVGCVARAWHDNITYGLLAGVSGGFAIWLTPETMPFVLMAFAVLLLRWLYVPLGKTITACAAGFFDVLSIALMIDPPQGGWGVPEIDRLSLVYVVLGMLLLAGAGGLWLLEARWRLKHARPLGVALMVLAVAAWVAMFPKVAMGPYGIMPAADARKFFGVIAQQQPVRGLDLLVYLGPGALALAYALWRVAARPDGGIVAGRARWLWLYIAVCDAVALVLGVQFMLFVEFAPAAAAVLLPVALSEMSLRFEARPALAMVSRLGLLLAVLLVPVAAAGLNKPPAAQGAAGADYPSCNLREIAPLLVPAAGQPVLAGADAAPELLYRTQVETVGSLYHHGLQGYLRDRAAWRATPGAQVPAAVLATGARFVLFCPTAARYPLVADLPKVTLWDVLEAGNPPAWLQPLGSNAQGWRLYKITF</sequence>
<feature type="transmembrane region" description="Helical" evidence="1">
    <location>
        <begin position="215"/>
        <end position="232"/>
    </location>
</feature>
<dbReference type="EMBL" id="BSOS01000065">
    <property type="protein sequence ID" value="GLR67400.1"/>
    <property type="molecule type" value="Genomic_DNA"/>
</dbReference>
<name>A0ABQ6ABG2_9PROT</name>
<evidence type="ECO:0000313" key="4">
    <source>
        <dbReference type="Proteomes" id="UP001156641"/>
    </source>
</evidence>
<evidence type="ECO:0000313" key="3">
    <source>
        <dbReference type="EMBL" id="GLR67400.1"/>
    </source>
</evidence>
<feature type="signal peptide" evidence="2">
    <location>
        <begin position="1"/>
        <end position="18"/>
    </location>
</feature>